<dbReference type="VEuPathDB" id="FungiDB:AN3550"/>
<proteinExistence type="predicted"/>
<dbReference type="eggNOG" id="ENOG502SUZN">
    <property type="taxonomic scope" value="Eukaryota"/>
</dbReference>
<evidence type="ECO:0000313" key="1">
    <source>
        <dbReference type="EMBL" id="CBF75906.1"/>
    </source>
</evidence>
<organism evidence="1 2">
    <name type="scientific">Emericella nidulans (strain FGSC A4 / ATCC 38163 / CBS 112.46 / NRRL 194 / M139)</name>
    <name type="common">Aspergillus nidulans</name>
    <dbReference type="NCBI Taxonomy" id="227321"/>
    <lineage>
        <taxon>Eukaryota</taxon>
        <taxon>Fungi</taxon>
        <taxon>Dikarya</taxon>
        <taxon>Ascomycota</taxon>
        <taxon>Pezizomycotina</taxon>
        <taxon>Eurotiomycetes</taxon>
        <taxon>Eurotiomycetidae</taxon>
        <taxon>Eurotiales</taxon>
        <taxon>Aspergillaceae</taxon>
        <taxon>Aspergillus</taxon>
        <taxon>Aspergillus subgen. Nidulantes</taxon>
    </lineage>
</organism>
<gene>
    <name evidence="1" type="ORF">ANIA_03550</name>
</gene>
<protein>
    <recommendedName>
        <fullName evidence="3">F-box domain-containing protein</fullName>
    </recommendedName>
</protein>
<dbReference type="AlphaFoldDB" id="Q5B7D0"/>
<evidence type="ECO:0000313" key="2">
    <source>
        <dbReference type="Proteomes" id="UP000000560"/>
    </source>
</evidence>
<keyword evidence="2" id="KW-1185">Reference proteome</keyword>
<accession>C8V4I1</accession>
<reference evidence="2" key="2">
    <citation type="journal article" date="2009" name="Fungal Genet. Biol.">
        <title>The 2008 update of the Aspergillus nidulans genome annotation: a community effort.</title>
        <authorList>
            <person name="Wortman J.R."/>
            <person name="Gilsenan J.M."/>
            <person name="Joardar V."/>
            <person name="Deegan J."/>
            <person name="Clutterbuck J."/>
            <person name="Andersen M.R."/>
            <person name="Archer D."/>
            <person name="Bencina M."/>
            <person name="Braus G."/>
            <person name="Coutinho P."/>
            <person name="von Dohren H."/>
            <person name="Doonan J."/>
            <person name="Driessen A.J."/>
            <person name="Durek P."/>
            <person name="Espeso E."/>
            <person name="Fekete E."/>
            <person name="Flipphi M."/>
            <person name="Estrada C.G."/>
            <person name="Geysens S."/>
            <person name="Goldman G."/>
            <person name="de Groot P.W."/>
            <person name="Hansen K."/>
            <person name="Harris S.D."/>
            <person name="Heinekamp T."/>
            <person name="Helmstaedt K."/>
            <person name="Henrissat B."/>
            <person name="Hofmann G."/>
            <person name="Homan T."/>
            <person name="Horio T."/>
            <person name="Horiuchi H."/>
            <person name="James S."/>
            <person name="Jones M."/>
            <person name="Karaffa L."/>
            <person name="Karanyi Z."/>
            <person name="Kato M."/>
            <person name="Keller N."/>
            <person name="Kelly D.E."/>
            <person name="Kiel J.A."/>
            <person name="Kim J.M."/>
            <person name="van der Klei I.J."/>
            <person name="Klis F.M."/>
            <person name="Kovalchuk A."/>
            <person name="Krasevec N."/>
            <person name="Kubicek C.P."/>
            <person name="Liu B."/>
            <person name="Maccabe A."/>
            <person name="Meyer V."/>
            <person name="Mirabito P."/>
            <person name="Miskei M."/>
            <person name="Mos M."/>
            <person name="Mullins J."/>
            <person name="Nelson D.R."/>
            <person name="Nielsen J."/>
            <person name="Oakley B.R."/>
            <person name="Osmani S.A."/>
            <person name="Pakula T."/>
            <person name="Paszewski A."/>
            <person name="Paulsen I."/>
            <person name="Pilsyk S."/>
            <person name="Pocsi I."/>
            <person name="Punt P.J."/>
            <person name="Ram A.F."/>
            <person name="Ren Q."/>
            <person name="Robellet X."/>
            <person name="Robson G."/>
            <person name="Seiboth B."/>
            <person name="van Solingen P."/>
            <person name="Specht T."/>
            <person name="Sun J."/>
            <person name="Taheri-Talesh N."/>
            <person name="Takeshita N."/>
            <person name="Ussery D."/>
            <person name="vanKuyk P.A."/>
            <person name="Visser H."/>
            <person name="van de Vondervoort P.J."/>
            <person name="de Vries R.P."/>
            <person name="Walton J."/>
            <person name="Xiang X."/>
            <person name="Xiong Y."/>
            <person name="Zeng A.P."/>
            <person name="Brandt B.W."/>
            <person name="Cornell M.J."/>
            <person name="van den Hondel C.A."/>
            <person name="Visser J."/>
            <person name="Oliver S.G."/>
            <person name="Turner G."/>
        </authorList>
    </citation>
    <scope>GENOME REANNOTATION</scope>
    <source>
        <strain evidence="2">FGSC A4 / ATCC 38163 / CBS 112.46 / NRRL 194 / M139</strain>
    </source>
</reference>
<dbReference type="InParanoid" id="Q5B7D0"/>
<dbReference type="STRING" id="227321.Q5B7D0"/>
<dbReference type="HOGENOM" id="CLU_078259_0_0_1"/>
<reference evidence="2" key="1">
    <citation type="journal article" date="2005" name="Nature">
        <title>Sequencing of Aspergillus nidulans and comparative analysis with A. fumigatus and A. oryzae.</title>
        <authorList>
            <person name="Galagan J.E."/>
            <person name="Calvo S.E."/>
            <person name="Cuomo C."/>
            <person name="Ma L.J."/>
            <person name="Wortman J.R."/>
            <person name="Batzoglou S."/>
            <person name="Lee S.I."/>
            <person name="Basturkmen M."/>
            <person name="Spevak C.C."/>
            <person name="Clutterbuck J."/>
            <person name="Kapitonov V."/>
            <person name="Jurka J."/>
            <person name="Scazzocchio C."/>
            <person name="Farman M."/>
            <person name="Butler J."/>
            <person name="Purcell S."/>
            <person name="Harris S."/>
            <person name="Braus G.H."/>
            <person name="Draht O."/>
            <person name="Busch S."/>
            <person name="D'Enfert C."/>
            <person name="Bouchier C."/>
            <person name="Goldman G.H."/>
            <person name="Bell-Pedersen D."/>
            <person name="Griffiths-Jones S."/>
            <person name="Doonan J.H."/>
            <person name="Yu J."/>
            <person name="Vienken K."/>
            <person name="Pain A."/>
            <person name="Freitag M."/>
            <person name="Selker E.U."/>
            <person name="Archer D.B."/>
            <person name="Penalva M.A."/>
            <person name="Oakley B.R."/>
            <person name="Momany M."/>
            <person name="Tanaka T."/>
            <person name="Kumagai T."/>
            <person name="Asai K."/>
            <person name="Machida M."/>
            <person name="Nierman W.C."/>
            <person name="Denning D.W."/>
            <person name="Caddick M."/>
            <person name="Hynes M."/>
            <person name="Paoletti M."/>
            <person name="Fischer R."/>
            <person name="Miller B."/>
            <person name="Dyer P."/>
            <person name="Sachs M.S."/>
            <person name="Osmani S.A."/>
            <person name="Birren B.W."/>
        </authorList>
    </citation>
    <scope>NUCLEOTIDE SEQUENCE [LARGE SCALE GENOMIC DNA]</scope>
    <source>
        <strain evidence="2">FGSC A4 / ATCC 38163 / CBS 112.46 / NRRL 194 / M139</strain>
    </source>
</reference>
<dbReference type="KEGG" id="ani:ANIA_03550"/>
<dbReference type="OrthoDB" id="4510091at2759"/>
<sequence>MDRLLVELLEIIILFTLQASLKHLLSVNRLFRALCIPSLFQSVQVGVTFAQLEGLLQISKSSFAPFVRAIRYEANALLDPKKEKILWTSQDILCMSLRDLPNLHTLEINLVNRIKDQFGHASGCMLPYHDYYLGPLEKLLTAAVMARKNSVMIRAFHIRGFYHQAAIEDCFLQALASKALPDVEEICITSTSPMLPFLNKLPLLKLQHLELIDIWLSLPALENFIRQAVHLKSLYLEDVWLVDELAAHPGGEFGISKGLATTIIEVLTRLSRPLEMTITHCGNTRQFGSNSTTVFQS</sequence>
<dbReference type="OMA" id="DANIPSW"/>
<dbReference type="Proteomes" id="UP000000560">
    <property type="component" value="Chromosome II"/>
</dbReference>
<name>Q5B7D0_EMENI</name>
<accession>Q5B7D0</accession>
<dbReference type="GeneID" id="2872975"/>
<dbReference type="EMBL" id="BN001302">
    <property type="protein sequence ID" value="CBF75906.1"/>
    <property type="molecule type" value="Genomic_DNA"/>
</dbReference>
<dbReference type="RefSeq" id="XP_661154.1">
    <property type="nucleotide sequence ID" value="XM_656062.1"/>
</dbReference>
<evidence type="ECO:0008006" key="3">
    <source>
        <dbReference type="Google" id="ProtNLM"/>
    </source>
</evidence>